<feature type="region of interest" description="Disordered" evidence="1">
    <location>
        <begin position="66"/>
        <end position="86"/>
    </location>
</feature>
<keyword evidence="3" id="KW-1185">Reference proteome</keyword>
<gene>
    <name evidence="2" type="ORF">FO442_12825</name>
</gene>
<protein>
    <submittedName>
        <fullName evidence="2">Uncharacterized protein</fullName>
    </submittedName>
</protein>
<organism evidence="2 3">
    <name type="scientific">Fluviicola chungangensis</name>
    <dbReference type="NCBI Taxonomy" id="2597671"/>
    <lineage>
        <taxon>Bacteria</taxon>
        <taxon>Pseudomonadati</taxon>
        <taxon>Bacteroidota</taxon>
        <taxon>Flavobacteriia</taxon>
        <taxon>Flavobacteriales</taxon>
        <taxon>Crocinitomicaceae</taxon>
        <taxon>Fluviicola</taxon>
    </lineage>
</organism>
<proteinExistence type="predicted"/>
<dbReference type="Proteomes" id="UP000316008">
    <property type="component" value="Unassembled WGS sequence"/>
</dbReference>
<dbReference type="AlphaFoldDB" id="A0A556MQE3"/>
<evidence type="ECO:0000313" key="3">
    <source>
        <dbReference type="Proteomes" id="UP000316008"/>
    </source>
</evidence>
<evidence type="ECO:0000256" key="1">
    <source>
        <dbReference type="SAM" id="MobiDB-lite"/>
    </source>
</evidence>
<dbReference type="RefSeq" id="WP_144333600.1">
    <property type="nucleotide sequence ID" value="NZ_VLPL01000006.1"/>
</dbReference>
<accession>A0A556MQE3</accession>
<name>A0A556MQE3_9FLAO</name>
<reference evidence="2 3" key="1">
    <citation type="submission" date="2019-07" db="EMBL/GenBank/DDBJ databases">
        <authorList>
            <person name="Huq M.A."/>
        </authorList>
    </citation>
    <scope>NUCLEOTIDE SEQUENCE [LARGE SCALE GENOMIC DNA]</scope>
    <source>
        <strain evidence="2 3">MAH-3</strain>
    </source>
</reference>
<evidence type="ECO:0000313" key="2">
    <source>
        <dbReference type="EMBL" id="TSJ41969.1"/>
    </source>
</evidence>
<feature type="region of interest" description="Disordered" evidence="1">
    <location>
        <begin position="1"/>
        <end position="43"/>
    </location>
</feature>
<comment type="caution">
    <text evidence="2">The sequence shown here is derived from an EMBL/GenBank/DDBJ whole genome shotgun (WGS) entry which is preliminary data.</text>
</comment>
<dbReference type="EMBL" id="VLPL01000006">
    <property type="protein sequence ID" value="TSJ41969.1"/>
    <property type="molecule type" value="Genomic_DNA"/>
</dbReference>
<sequence length="86" mass="9505">MEKAMITGVKKKKPIPTSSKLKLDGELSMTKSQSKNSADKDKPMIDKTLFVTRLILINPSKNATIKNKKKNRLIKPASSVSPDPEP</sequence>